<accession>A0A9K3MY13</accession>
<dbReference type="Proteomes" id="UP000215914">
    <property type="component" value="Unassembled WGS sequence"/>
</dbReference>
<dbReference type="PANTHER" id="PTHR45023:SF13">
    <property type="entry name" value="PUTATIVE-RELATED"/>
    <property type="match status" value="1"/>
</dbReference>
<organism evidence="3 4">
    <name type="scientific">Helianthus annuus</name>
    <name type="common">Common sunflower</name>
    <dbReference type="NCBI Taxonomy" id="4232"/>
    <lineage>
        <taxon>Eukaryota</taxon>
        <taxon>Viridiplantae</taxon>
        <taxon>Streptophyta</taxon>
        <taxon>Embryophyta</taxon>
        <taxon>Tracheophyta</taxon>
        <taxon>Spermatophyta</taxon>
        <taxon>Magnoliopsida</taxon>
        <taxon>eudicotyledons</taxon>
        <taxon>Gunneridae</taxon>
        <taxon>Pentapetalae</taxon>
        <taxon>asterids</taxon>
        <taxon>campanulids</taxon>
        <taxon>Asterales</taxon>
        <taxon>Asteraceae</taxon>
        <taxon>Asteroideae</taxon>
        <taxon>Heliantheae alliance</taxon>
        <taxon>Heliantheae</taxon>
        <taxon>Helianthus</taxon>
    </lineage>
</organism>
<dbReference type="InterPro" id="IPR028002">
    <property type="entry name" value="Myb_DNA-bind_5"/>
</dbReference>
<dbReference type="GO" id="GO:0004364">
    <property type="term" value="F:glutathione transferase activity"/>
    <property type="evidence" value="ECO:0007669"/>
    <property type="project" value="UniProtKB-EC"/>
</dbReference>
<sequence length="414" mass="47590">MENQPREAKKKSVGSNTKGRGSQPSRGGSSGASAQPQPPFGYTSQPPFFYQQPSHPSFYNTQPQLHFGYFQNLLSMDPQAPAFDPFAFRSPQVPSPRENVERPLPINEDDDEDDEVVPETQNLGDYEDDTGDAEYNVNEDADNEVDDARGKKAKMERQNWTKYQEEALAKAWVHCSTNKNKGNQQTRDGFWRRILDHYNATVGGSNRTVHQVRSKWNPMMTKINFFNGLYQQADRTRESGCSDLNVMKIALKDFQDRYPSGFQHIEAWEVIRKHDKWAQVPLSGEEGEGSAQKRKPIDVDPSIPDMNEDPSPQRTQRRDKRQATSSEGSAELAAQFKEYTAMKEAKHAIELRKKRESEARELITEQRETMRNYAYDRDMKTFLKPHDDAPPEMLPFILARKRDIANKFGWPCNF</sequence>
<feature type="compositionally biased region" description="Acidic residues" evidence="1">
    <location>
        <begin position="107"/>
        <end position="117"/>
    </location>
</feature>
<dbReference type="EC" id="2.5.1.18" evidence="3"/>
<feature type="region of interest" description="Disordered" evidence="1">
    <location>
        <begin position="85"/>
        <end position="133"/>
    </location>
</feature>
<dbReference type="AlphaFoldDB" id="A0A9K3MY13"/>
<dbReference type="PROSITE" id="PS50090">
    <property type="entry name" value="MYB_LIKE"/>
    <property type="match status" value="1"/>
</dbReference>
<dbReference type="PANTHER" id="PTHR45023">
    <property type="match status" value="1"/>
</dbReference>
<reference evidence="3" key="2">
    <citation type="submission" date="2020-06" db="EMBL/GenBank/DDBJ databases">
        <title>Helianthus annuus Genome sequencing and assembly Release 2.</title>
        <authorList>
            <person name="Gouzy J."/>
            <person name="Langlade N."/>
            <person name="Munos S."/>
        </authorList>
    </citation>
    <scope>NUCLEOTIDE SEQUENCE</scope>
    <source>
        <tissue evidence="3">Leaves</tissue>
    </source>
</reference>
<proteinExistence type="predicted"/>
<comment type="caution">
    <text evidence="3">The sequence shown here is derived from an EMBL/GenBank/DDBJ whole genome shotgun (WGS) entry which is preliminary data.</text>
</comment>
<feature type="region of interest" description="Disordered" evidence="1">
    <location>
        <begin position="283"/>
        <end position="330"/>
    </location>
</feature>
<feature type="domain" description="Myb-like" evidence="2">
    <location>
        <begin position="152"/>
        <end position="220"/>
    </location>
</feature>
<protein>
    <submittedName>
        <fullName evidence="3">Glutathione transferase transcription factor MYB family</fullName>
        <ecNumber evidence="3">2.5.1.18</ecNumber>
    </submittedName>
</protein>
<keyword evidence="3" id="KW-0808">Transferase</keyword>
<feature type="compositionally biased region" description="Low complexity" evidence="1">
    <location>
        <begin position="19"/>
        <end position="35"/>
    </location>
</feature>
<evidence type="ECO:0000256" key="1">
    <source>
        <dbReference type="SAM" id="MobiDB-lite"/>
    </source>
</evidence>
<dbReference type="InterPro" id="IPR001005">
    <property type="entry name" value="SANT/Myb"/>
</dbReference>
<reference evidence="3" key="1">
    <citation type="journal article" date="2017" name="Nature">
        <title>The sunflower genome provides insights into oil metabolism, flowering and Asterid evolution.</title>
        <authorList>
            <person name="Badouin H."/>
            <person name="Gouzy J."/>
            <person name="Grassa C.J."/>
            <person name="Murat F."/>
            <person name="Staton S.E."/>
            <person name="Cottret L."/>
            <person name="Lelandais-Briere C."/>
            <person name="Owens G.L."/>
            <person name="Carrere S."/>
            <person name="Mayjonade B."/>
            <person name="Legrand L."/>
            <person name="Gill N."/>
            <person name="Kane N.C."/>
            <person name="Bowers J.E."/>
            <person name="Hubner S."/>
            <person name="Bellec A."/>
            <person name="Berard A."/>
            <person name="Berges H."/>
            <person name="Blanchet N."/>
            <person name="Boniface M.C."/>
            <person name="Brunel D."/>
            <person name="Catrice O."/>
            <person name="Chaidir N."/>
            <person name="Claudel C."/>
            <person name="Donnadieu C."/>
            <person name="Faraut T."/>
            <person name="Fievet G."/>
            <person name="Helmstetter N."/>
            <person name="King M."/>
            <person name="Knapp S.J."/>
            <person name="Lai Z."/>
            <person name="Le Paslier M.C."/>
            <person name="Lippi Y."/>
            <person name="Lorenzon L."/>
            <person name="Mandel J.R."/>
            <person name="Marage G."/>
            <person name="Marchand G."/>
            <person name="Marquand E."/>
            <person name="Bret-Mestries E."/>
            <person name="Morien E."/>
            <person name="Nambeesan S."/>
            <person name="Nguyen T."/>
            <person name="Pegot-Espagnet P."/>
            <person name="Pouilly N."/>
            <person name="Raftis F."/>
            <person name="Sallet E."/>
            <person name="Schiex T."/>
            <person name="Thomas J."/>
            <person name="Vandecasteele C."/>
            <person name="Vares D."/>
            <person name="Vear F."/>
            <person name="Vautrin S."/>
            <person name="Crespi M."/>
            <person name="Mangin B."/>
            <person name="Burke J.M."/>
            <person name="Salse J."/>
            <person name="Munos S."/>
            <person name="Vincourt P."/>
            <person name="Rieseberg L.H."/>
            <person name="Langlade N.B."/>
        </authorList>
    </citation>
    <scope>NUCLEOTIDE SEQUENCE</scope>
    <source>
        <tissue evidence="3">Leaves</tissue>
    </source>
</reference>
<feature type="region of interest" description="Disordered" evidence="1">
    <location>
        <begin position="1"/>
        <end position="57"/>
    </location>
</feature>
<dbReference type="Gramene" id="mRNA:HanXRQr2_Chr11g0466711">
    <property type="protein sequence ID" value="mRNA:HanXRQr2_Chr11g0466711"/>
    <property type="gene ID" value="HanXRQr2_Chr11g0466711"/>
</dbReference>
<evidence type="ECO:0000259" key="2">
    <source>
        <dbReference type="PROSITE" id="PS50090"/>
    </source>
</evidence>
<dbReference type="EMBL" id="MNCJ02000326">
    <property type="protein sequence ID" value="KAF5779962.1"/>
    <property type="molecule type" value="Genomic_DNA"/>
</dbReference>
<keyword evidence="4" id="KW-1185">Reference proteome</keyword>
<evidence type="ECO:0000313" key="3">
    <source>
        <dbReference type="EMBL" id="KAF5779962.1"/>
    </source>
</evidence>
<feature type="compositionally biased region" description="Polar residues" evidence="1">
    <location>
        <begin position="42"/>
        <end position="57"/>
    </location>
</feature>
<evidence type="ECO:0000313" key="4">
    <source>
        <dbReference type="Proteomes" id="UP000215914"/>
    </source>
</evidence>
<gene>
    <name evidence="3" type="ORF">HanXRQr2_Chr11g0466711</name>
</gene>
<name>A0A9K3MY13_HELAN</name>
<dbReference type="Pfam" id="PF13873">
    <property type="entry name" value="Myb_DNA-bind_5"/>
    <property type="match status" value="1"/>
</dbReference>